<dbReference type="Proteomes" id="UP000054248">
    <property type="component" value="Unassembled WGS sequence"/>
</dbReference>
<organism evidence="2 3">
    <name type="scientific">Tulasnella calospora MUT 4182</name>
    <dbReference type="NCBI Taxonomy" id="1051891"/>
    <lineage>
        <taxon>Eukaryota</taxon>
        <taxon>Fungi</taxon>
        <taxon>Dikarya</taxon>
        <taxon>Basidiomycota</taxon>
        <taxon>Agaricomycotina</taxon>
        <taxon>Agaricomycetes</taxon>
        <taxon>Cantharellales</taxon>
        <taxon>Tulasnellaceae</taxon>
        <taxon>Tulasnella</taxon>
    </lineage>
</organism>
<name>A0A0C3Q3M6_9AGAM</name>
<gene>
    <name evidence="2" type="ORF">M407DRAFT_246670</name>
</gene>
<proteinExistence type="predicted"/>
<feature type="compositionally biased region" description="Polar residues" evidence="1">
    <location>
        <begin position="52"/>
        <end position="64"/>
    </location>
</feature>
<dbReference type="HOGENOM" id="CLU_2869317_0_0_1"/>
<feature type="region of interest" description="Disordered" evidence="1">
    <location>
        <begin position="1"/>
        <end position="64"/>
    </location>
</feature>
<evidence type="ECO:0000313" key="2">
    <source>
        <dbReference type="EMBL" id="KIO17701.1"/>
    </source>
</evidence>
<reference evidence="3" key="2">
    <citation type="submission" date="2015-01" db="EMBL/GenBank/DDBJ databases">
        <title>Evolutionary Origins and Diversification of the Mycorrhizal Mutualists.</title>
        <authorList>
            <consortium name="DOE Joint Genome Institute"/>
            <consortium name="Mycorrhizal Genomics Consortium"/>
            <person name="Kohler A."/>
            <person name="Kuo A."/>
            <person name="Nagy L.G."/>
            <person name="Floudas D."/>
            <person name="Copeland A."/>
            <person name="Barry K.W."/>
            <person name="Cichocki N."/>
            <person name="Veneault-Fourrey C."/>
            <person name="LaButti K."/>
            <person name="Lindquist E.A."/>
            <person name="Lipzen A."/>
            <person name="Lundell T."/>
            <person name="Morin E."/>
            <person name="Murat C."/>
            <person name="Riley R."/>
            <person name="Ohm R."/>
            <person name="Sun H."/>
            <person name="Tunlid A."/>
            <person name="Henrissat B."/>
            <person name="Grigoriev I.V."/>
            <person name="Hibbett D.S."/>
            <person name="Martin F."/>
        </authorList>
    </citation>
    <scope>NUCLEOTIDE SEQUENCE [LARGE SCALE GENOMIC DNA]</scope>
    <source>
        <strain evidence="3">MUT 4182</strain>
    </source>
</reference>
<reference evidence="2 3" key="1">
    <citation type="submission" date="2014-04" db="EMBL/GenBank/DDBJ databases">
        <authorList>
            <consortium name="DOE Joint Genome Institute"/>
            <person name="Kuo A."/>
            <person name="Girlanda M."/>
            <person name="Perotto S."/>
            <person name="Kohler A."/>
            <person name="Nagy L.G."/>
            <person name="Floudas D."/>
            <person name="Copeland A."/>
            <person name="Barry K.W."/>
            <person name="Cichocki N."/>
            <person name="Veneault-Fourrey C."/>
            <person name="LaButti K."/>
            <person name="Lindquist E.A."/>
            <person name="Lipzen A."/>
            <person name="Lundell T."/>
            <person name="Morin E."/>
            <person name="Murat C."/>
            <person name="Sun H."/>
            <person name="Tunlid A."/>
            <person name="Henrissat B."/>
            <person name="Grigoriev I.V."/>
            <person name="Hibbett D.S."/>
            <person name="Martin F."/>
            <person name="Nordberg H.P."/>
            <person name="Cantor M.N."/>
            <person name="Hua S.X."/>
        </authorList>
    </citation>
    <scope>NUCLEOTIDE SEQUENCE [LARGE SCALE GENOMIC DNA]</scope>
    <source>
        <strain evidence="2 3">MUT 4182</strain>
    </source>
</reference>
<sequence length="64" mass="6831">MSEGIGTSPPAFRRRPPSGESEDRHDSHLLNSPVPSEHVVVMRRDGAAADNANPQITGQTSPRG</sequence>
<evidence type="ECO:0000256" key="1">
    <source>
        <dbReference type="SAM" id="MobiDB-lite"/>
    </source>
</evidence>
<evidence type="ECO:0000313" key="3">
    <source>
        <dbReference type="Proteomes" id="UP000054248"/>
    </source>
</evidence>
<keyword evidence="3" id="KW-1185">Reference proteome</keyword>
<accession>A0A0C3Q3M6</accession>
<protein>
    <submittedName>
        <fullName evidence="2">Uncharacterized protein</fullName>
    </submittedName>
</protein>
<dbReference type="AlphaFoldDB" id="A0A0C3Q3M6"/>
<dbReference type="EMBL" id="KN823352">
    <property type="protein sequence ID" value="KIO17701.1"/>
    <property type="molecule type" value="Genomic_DNA"/>
</dbReference>